<dbReference type="Proteomes" id="UP000229554">
    <property type="component" value="Unassembled WGS sequence"/>
</dbReference>
<reference evidence="7" key="1">
    <citation type="submission" date="2017-09" db="EMBL/GenBank/DDBJ databases">
        <title>Depth-based differentiation of microbial function through sediment-hosted aquifers and enrichment of novel symbionts in the deep terrestrial subsurface.</title>
        <authorList>
            <person name="Probst A.J."/>
            <person name="Ladd B."/>
            <person name="Jarett J.K."/>
            <person name="Geller-Mcgrath D.E."/>
            <person name="Sieber C.M.K."/>
            <person name="Emerson J.B."/>
            <person name="Anantharaman K."/>
            <person name="Thomas B.C."/>
            <person name="Malmstrom R."/>
            <person name="Stieglmeier M."/>
            <person name="Klingl A."/>
            <person name="Woyke T."/>
            <person name="Ryan C.M."/>
            <person name="Banfield J.F."/>
        </authorList>
    </citation>
    <scope>NUCLEOTIDE SEQUENCE [LARGE SCALE GENOMIC DNA]</scope>
</reference>
<accession>A0A2M8KQZ4</accession>
<sequence length="513" mass="59221">MTATISDDLVGQRTRRIQKLEALRALGVNPYPSESKKSFANKEILDNFNVYDNKQVIVAGRVMTWREHGALVFSDIRDMSGDLQLWIAKDALKKNLDKGFLGWEELKLLDTGDFVQAEGIVTKTSRGAISVSVKHVKLLSKSIRPIPQRLTDQEELSRRRYVDLLLHSEKKELFLRKERFFEENRAFLKKNGFVEVSTPVLEHVTGGADARPFVTHHNDLHEDFYLRISTELYQKRLIGAGFEKIFTIGPNFRNEGISDEHLQEYHQIEWYWAYANYRDNMRLVRDCIRHVAQHVYGKTVFSTRGHTFDLAHEWKELDYKTVIQEHLGINIFVDSDEKIQKAIIENGVHLKGIMNRSRLIDNAWKVVRKTISGPAFLVNEPASMSPLAKARTDDPTLTERFHIILAGSELGNGYSEVNDPQYQLEQFLKQQKLRDAGDDEAQMLDIDYVEMLEYGMPPVSGYGQSERVFWFLEDISAREGTLFPQLSFVLDETTKKIYGEKVIQHTKHGRDNT</sequence>
<dbReference type="Pfam" id="PF01336">
    <property type="entry name" value="tRNA_anti-codon"/>
    <property type="match status" value="1"/>
</dbReference>
<evidence type="ECO:0000256" key="4">
    <source>
        <dbReference type="ARBA" id="ARBA00023146"/>
    </source>
</evidence>
<protein>
    <submittedName>
        <fullName evidence="6">Lysine--tRNA ligase</fullName>
    </submittedName>
</protein>
<organism evidence="6 7">
    <name type="scientific">Candidatus Roizmanbacteria bacterium CG10_big_fil_rev_8_21_14_0_10_39_6</name>
    <dbReference type="NCBI Taxonomy" id="1974853"/>
    <lineage>
        <taxon>Bacteria</taxon>
        <taxon>Candidatus Roizmaniibacteriota</taxon>
    </lineage>
</organism>
<evidence type="ECO:0000313" key="7">
    <source>
        <dbReference type="Proteomes" id="UP000229554"/>
    </source>
</evidence>
<dbReference type="PANTHER" id="PTHR42918">
    <property type="entry name" value="LYSYL-TRNA SYNTHETASE"/>
    <property type="match status" value="1"/>
</dbReference>
<keyword evidence="4" id="KW-0030">Aminoacyl-tRNA synthetase</keyword>
<dbReference type="Gene3D" id="2.40.50.140">
    <property type="entry name" value="Nucleic acid-binding proteins"/>
    <property type="match status" value="1"/>
</dbReference>
<dbReference type="PANTHER" id="PTHR42918:SF15">
    <property type="entry name" value="LYSINE--TRNA LIGASE, CHLOROPLASTIC_MITOCHONDRIAL"/>
    <property type="match status" value="1"/>
</dbReference>
<dbReference type="InterPro" id="IPR006195">
    <property type="entry name" value="aa-tRNA-synth_II"/>
</dbReference>
<keyword evidence="2" id="KW-0547">Nucleotide-binding</keyword>
<dbReference type="GO" id="GO:0000049">
    <property type="term" value="F:tRNA binding"/>
    <property type="evidence" value="ECO:0007669"/>
    <property type="project" value="TreeGrafter"/>
</dbReference>
<dbReference type="GO" id="GO:0006430">
    <property type="term" value="P:lysyl-tRNA aminoacylation"/>
    <property type="evidence" value="ECO:0007669"/>
    <property type="project" value="InterPro"/>
</dbReference>
<dbReference type="Gene3D" id="3.30.930.10">
    <property type="entry name" value="Bira Bifunctional Protein, Domain 2"/>
    <property type="match status" value="1"/>
</dbReference>
<dbReference type="PRINTS" id="PR00982">
    <property type="entry name" value="TRNASYNTHLYS"/>
</dbReference>
<evidence type="ECO:0000256" key="2">
    <source>
        <dbReference type="ARBA" id="ARBA00022741"/>
    </source>
</evidence>
<dbReference type="AlphaFoldDB" id="A0A2M8KQZ4"/>
<dbReference type="GO" id="GO:0004824">
    <property type="term" value="F:lysine-tRNA ligase activity"/>
    <property type="evidence" value="ECO:0007669"/>
    <property type="project" value="InterPro"/>
</dbReference>
<dbReference type="GO" id="GO:0005829">
    <property type="term" value="C:cytosol"/>
    <property type="evidence" value="ECO:0007669"/>
    <property type="project" value="TreeGrafter"/>
</dbReference>
<dbReference type="InterPro" id="IPR045864">
    <property type="entry name" value="aa-tRNA-synth_II/BPL/LPL"/>
</dbReference>
<dbReference type="GO" id="GO:0005524">
    <property type="term" value="F:ATP binding"/>
    <property type="evidence" value="ECO:0007669"/>
    <property type="project" value="UniProtKB-KW"/>
</dbReference>
<dbReference type="EMBL" id="PFED01000222">
    <property type="protein sequence ID" value="PJE62344.1"/>
    <property type="molecule type" value="Genomic_DNA"/>
</dbReference>
<name>A0A2M8KQZ4_9BACT</name>
<evidence type="ECO:0000256" key="3">
    <source>
        <dbReference type="ARBA" id="ARBA00022840"/>
    </source>
</evidence>
<comment type="caution">
    <text evidence="6">The sequence shown here is derived from an EMBL/GenBank/DDBJ whole genome shotgun (WGS) entry which is preliminary data.</text>
</comment>
<dbReference type="SUPFAM" id="SSF50249">
    <property type="entry name" value="Nucleic acid-binding proteins"/>
    <property type="match status" value="1"/>
</dbReference>
<dbReference type="InterPro" id="IPR004364">
    <property type="entry name" value="Aa-tRNA-synt_II"/>
</dbReference>
<dbReference type="Pfam" id="PF00152">
    <property type="entry name" value="tRNA-synt_2"/>
    <property type="match status" value="1"/>
</dbReference>
<dbReference type="CDD" id="cd04322">
    <property type="entry name" value="LysRS_N"/>
    <property type="match status" value="1"/>
</dbReference>
<proteinExistence type="predicted"/>
<dbReference type="InterPro" id="IPR044136">
    <property type="entry name" value="Lys-tRNA-ligase_II_N"/>
</dbReference>
<evidence type="ECO:0000256" key="1">
    <source>
        <dbReference type="ARBA" id="ARBA00022598"/>
    </source>
</evidence>
<dbReference type="NCBIfam" id="NF001756">
    <property type="entry name" value="PRK00484.1"/>
    <property type="match status" value="1"/>
</dbReference>
<dbReference type="InterPro" id="IPR018149">
    <property type="entry name" value="Lys-tRNA-synth_II_C"/>
</dbReference>
<dbReference type="InterPro" id="IPR004365">
    <property type="entry name" value="NA-bd_OB_tRNA"/>
</dbReference>
<evidence type="ECO:0000259" key="5">
    <source>
        <dbReference type="PROSITE" id="PS50862"/>
    </source>
</evidence>
<keyword evidence="1 6" id="KW-0436">Ligase</keyword>
<evidence type="ECO:0000313" key="6">
    <source>
        <dbReference type="EMBL" id="PJE62344.1"/>
    </source>
</evidence>
<dbReference type="PROSITE" id="PS50862">
    <property type="entry name" value="AA_TRNA_LIGASE_II"/>
    <property type="match status" value="1"/>
</dbReference>
<dbReference type="SUPFAM" id="SSF55681">
    <property type="entry name" value="Class II aaRS and biotin synthetases"/>
    <property type="match status" value="1"/>
</dbReference>
<gene>
    <name evidence="6" type="ORF">COU88_05510</name>
</gene>
<feature type="domain" description="Aminoacyl-transfer RNA synthetases class-II family profile" evidence="5">
    <location>
        <begin position="185"/>
        <end position="484"/>
    </location>
</feature>
<keyword evidence="3" id="KW-0067">ATP-binding</keyword>
<dbReference type="InterPro" id="IPR012340">
    <property type="entry name" value="NA-bd_OB-fold"/>
</dbReference>